<keyword evidence="5" id="KW-1185">Reference proteome</keyword>
<dbReference type="PANTHER" id="PTHR30303:SF4">
    <property type="entry name" value="HYDROGENASE EXPRESSION_FORMATION PROTEIN HYPE"/>
    <property type="match status" value="1"/>
</dbReference>
<proteinExistence type="inferred from homology"/>
<dbReference type="KEGG" id="hlo:J0X27_03675"/>
<dbReference type="SUPFAM" id="SSF55326">
    <property type="entry name" value="PurM N-terminal domain-like"/>
    <property type="match status" value="1"/>
</dbReference>
<dbReference type="InterPro" id="IPR011854">
    <property type="entry name" value="HypE"/>
</dbReference>
<evidence type="ECO:0000313" key="4">
    <source>
        <dbReference type="EMBL" id="QSW85945.1"/>
    </source>
</evidence>
<dbReference type="CDD" id="cd06061">
    <property type="entry name" value="PurM-like1"/>
    <property type="match status" value="1"/>
</dbReference>
<dbReference type="InterPro" id="IPR016188">
    <property type="entry name" value="PurM-like_N"/>
</dbReference>
<dbReference type="GeneID" id="63182813"/>
<dbReference type="InterPro" id="IPR010918">
    <property type="entry name" value="PurM-like_C_dom"/>
</dbReference>
<dbReference type="AlphaFoldDB" id="A0A8A2UCM8"/>
<dbReference type="EMBL" id="CP071463">
    <property type="protein sequence ID" value="QSW85945.1"/>
    <property type="molecule type" value="Genomic_DNA"/>
</dbReference>
<name>A0A8A2UCM8_9EURY</name>
<dbReference type="InterPro" id="IPR036676">
    <property type="entry name" value="PurM-like_C_sf"/>
</dbReference>
<evidence type="ECO:0000259" key="3">
    <source>
        <dbReference type="Pfam" id="PF02769"/>
    </source>
</evidence>
<dbReference type="Pfam" id="PF00586">
    <property type="entry name" value="AIRS"/>
    <property type="match status" value="1"/>
</dbReference>
<dbReference type="PIRSF" id="PIRSF005644">
    <property type="entry name" value="Hdrgns_mtr_HypE"/>
    <property type="match status" value="1"/>
</dbReference>
<dbReference type="PANTHER" id="PTHR30303">
    <property type="entry name" value="HYDROGENASE ISOENZYMES FORMATION PROTEIN HYPE"/>
    <property type="match status" value="1"/>
</dbReference>
<dbReference type="InterPro" id="IPR036921">
    <property type="entry name" value="PurM-like_N_sf"/>
</dbReference>
<protein>
    <submittedName>
        <fullName evidence="4">AIR synthase family protein</fullName>
    </submittedName>
</protein>
<organism evidence="4 5">
    <name type="scientific">Natrinema longum</name>
    <dbReference type="NCBI Taxonomy" id="370324"/>
    <lineage>
        <taxon>Archaea</taxon>
        <taxon>Methanobacteriati</taxon>
        <taxon>Methanobacteriota</taxon>
        <taxon>Stenosarchaea group</taxon>
        <taxon>Halobacteria</taxon>
        <taxon>Halobacteriales</taxon>
        <taxon>Natrialbaceae</taxon>
        <taxon>Natrinema</taxon>
    </lineage>
</organism>
<dbReference type="Pfam" id="PF02769">
    <property type="entry name" value="AIRS_C"/>
    <property type="match status" value="1"/>
</dbReference>
<evidence type="ECO:0000259" key="2">
    <source>
        <dbReference type="Pfam" id="PF00586"/>
    </source>
</evidence>
<feature type="domain" description="PurM-like C-terminal" evidence="3">
    <location>
        <begin position="155"/>
        <end position="306"/>
    </location>
</feature>
<evidence type="ECO:0000313" key="5">
    <source>
        <dbReference type="Proteomes" id="UP000663191"/>
    </source>
</evidence>
<dbReference type="OrthoDB" id="31494at2157"/>
<accession>A0A8A2UCM8</accession>
<dbReference type="Proteomes" id="UP000663191">
    <property type="component" value="Chromosome"/>
</dbReference>
<gene>
    <name evidence="4" type="ORF">J0X27_03675</name>
</gene>
<evidence type="ECO:0000256" key="1">
    <source>
        <dbReference type="ARBA" id="ARBA00006243"/>
    </source>
</evidence>
<dbReference type="SUPFAM" id="SSF56042">
    <property type="entry name" value="PurM C-terminal domain-like"/>
    <property type="match status" value="1"/>
</dbReference>
<feature type="domain" description="PurM-like N-terminal" evidence="2">
    <location>
        <begin position="34"/>
        <end position="144"/>
    </location>
</feature>
<reference evidence="4 5" key="1">
    <citation type="journal article" date="2006" name="Int. J. Syst. Evol. Microbiol.">
        <title>Haloterrigena longa sp. nov. and Haloterrigena limicola sp. nov., extremely halophilic archaea isolated from a salt lake.</title>
        <authorList>
            <person name="Cui H.L."/>
            <person name="Tohty D."/>
            <person name="Zhou P.J."/>
            <person name="Liu S.J."/>
        </authorList>
    </citation>
    <scope>NUCLEOTIDE SEQUENCE [LARGE SCALE GENOMIC DNA]</scope>
    <source>
        <strain evidence="4 5">ABH32</strain>
    </source>
</reference>
<sequence>MPGKVSPDDLLAHVFERTGAAETDETVLQGPADGEDAAAIDWPDGEGTLVVSSDPISLAASQVGTLGVAVATNDVAVSGADPRWLTAVVLLPSDEGETSDPLLEEISHDLHEAAREIGASIVGGHSEYVDQLERPILSLTAMGATDRFVPTGGAEPGDAVVLTKAAGLEGSAILAADFGDELGVDSETRERTEGFLAEISVVPEARIVREYATAMHDPTEGGVAAGLLEVARASDVRLEVDRDDVPIREETATLCAAAGVDPLRIFGSGALLATVPESAADDCLGALADAGLEAAVIGTVRNCDGGDAELRLDGASITEPIEDELYPLWERADADG</sequence>
<dbReference type="GO" id="GO:0051604">
    <property type="term" value="P:protein maturation"/>
    <property type="evidence" value="ECO:0007669"/>
    <property type="project" value="TreeGrafter"/>
</dbReference>
<dbReference type="RefSeq" id="WP_207271102.1">
    <property type="nucleotide sequence ID" value="NZ_CP071463.1"/>
</dbReference>
<dbReference type="Gene3D" id="3.30.1330.10">
    <property type="entry name" value="PurM-like, N-terminal domain"/>
    <property type="match status" value="1"/>
</dbReference>
<comment type="similarity">
    <text evidence="1">Belongs to the HypE family.</text>
</comment>
<dbReference type="Gene3D" id="3.90.650.10">
    <property type="entry name" value="PurM-like C-terminal domain"/>
    <property type="match status" value="1"/>
</dbReference>